<evidence type="ECO:0000256" key="2">
    <source>
        <dbReference type="ARBA" id="ARBA00008520"/>
    </source>
</evidence>
<proteinExistence type="inferred from homology"/>
<dbReference type="InterPro" id="IPR050490">
    <property type="entry name" value="Bact_solute-bd_prot1"/>
</dbReference>
<keyword evidence="4" id="KW-0732">Signal</keyword>
<evidence type="ECO:0000256" key="4">
    <source>
        <dbReference type="ARBA" id="ARBA00022729"/>
    </source>
</evidence>
<dbReference type="Pfam" id="PF01547">
    <property type="entry name" value="SBP_bac_1"/>
    <property type="match status" value="1"/>
</dbReference>
<dbReference type="PROSITE" id="PS51257">
    <property type="entry name" value="PROKAR_LIPOPROTEIN"/>
    <property type="match status" value="1"/>
</dbReference>
<evidence type="ECO:0000256" key="1">
    <source>
        <dbReference type="ARBA" id="ARBA00004196"/>
    </source>
</evidence>
<accession>A0ABQ1FIE6</accession>
<dbReference type="InterPro" id="IPR006059">
    <property type="entry name" value="SBP"/>
</dbReference>
<dbReference type="PANTHER" id="PTHR43649:SF31">
    <property type="entry name" value="SN-GLYCEROL-3-PHOSPHATE-BINDING PERIPLASMIC PROTEIN UGPB"/>
    <property type="match status" value="1"/>
</dbReference>
<evidence type="ECO:0000313" key="6">
    <source>
        <dbReference type="EMBL" id="GGA13892.1"/>
    </source>
</evidence>
<dbReference type="Gene3D" id="3.40.190.10">
    <property type="entry name" value="Periplasmic binding protein-like II"/>
    <property type="match status" value="1"/>
</dbReference>
<organism evidence="6 7">
    <name type="scientific">Paenibacillus marchantiophytorum</name>
    <dbReference type="NCBI Taxonomy" id="1619310"/>
    <lineage>
        <taxon>Bacteria</taxon>
        <taxon>Bacillati</taxon>
        <taxon>Bacillota</taxon>
        <taxon>Bacilli</taxon>
        <taxon>Bacillales</taxon>
        <taxon>Paenibacillaceae</taxon>
        <taxon>Paenibacillus</taxon>
    </lineage>
</organism>
<reference evidence="7" key="1">
    <citation type="journal article" date="2019" name="Int. J. Syst. Evol. Microbiol.">
        <title>The Global Catalogue of Microorganisms (GCM) 10K type strain sequencing project: providing services to taxonomists for standard genome sequencing and annotation.</title>
        <authorList>
            <consortium name="The Broad Institute Genomics Platform"/>
            <consortium name="The Broad Institute Genome Sequencing Center for Infectious Disease"/>
            <person name="Wu L."/>
            <person name="Ma J."/>
        </authorList>
    </citation>
    <scope>NUCLEOTIDE SEQUENCE [LARGE SCALE GENOMIC DNA]</scope>
    <source>
        <strain evidence="7">CGMCC 1.15043</strain>
    </source>
</reference>
<keyword evidence="7" id="KW-1185">Reference proteome</keyword>
<comment type="caution">
    <text evidence="6">The sequence shown here is derived from an EMBL/GenBank/DDBJ whole genome shotgun (WGS) entry which is preliminary data.</text>
</comment>
<keyword evidence="3" id="KW-0813">Transport</keyword>
<name>A0ABQ1FIE6_9BACL</name>
<dbReference type="PANTHER" id="PTHR43649">
    <property type="entry name" value="ARABINOSE-BINDING PROTEIN-RELATED"/>
    <property type="match status" value="1"/>
</dbReference>
<dbReference type="RefSeq" id="WP_189020342.1">
    <property type="nucleotide sequence ID" value="NZ_BMHE01000073.1"/>
</dbReference>
<evidence type="ECO:0000256" key="5">
    <source>
        <dbReference type="SAM" id="MobiDB-lite"/>
    </source>
</evidence>
<sequence>MKMKSISASLMGVMVTVGLLTGCGSQDAKKEANASPTAATKPAESAGSKELSGELEIQYFVGGYGDAWWKQSIDEFQKLNPKLKITQIAGPQINEQMKPRWIQGNPPDLMFINGAGSNARQMFLDNQLMDLTDWLKDAKNVDGEKITDVLFSKPEEYQPGKAYTLPLVFGSYGTFYDKAELRKNGWDEPKDWPSFIATLSKIKDSGKMAPYIHTGVYPQYIIGGLLNSAIVAANGSDPAIITKINALESGVFKSEPVMKALDKLIELNTKGFIENSAAALNHTDSQMQFLQHKAAFIPNGLWLENEMKKDIPAGFEFGFIPSVVQEKGGKSIVIPSTATMGIAKKAKNPDAAKAYLQYVFTKKQAVAWAELTGSVLNVKADLSKADKVSSLVKQASTYFASSDVIIASIPVLPEELFKIEKDATLALVTGKITKDEWAKRLEDGAAKQREKSK</sequence>
<feature type="region of interest" description="Disordered" evidence="5">
    <location>
        <begin position="26"/>
        <end position="47"/>
    </location>
</feature>
<dbReference type="SUPFAM" id="SSF53850">
    <property type="entry name" value="Periplasmic binding protein-like II"/>
    <property type="match status" value="1"/>
</dbReference>
<evidence type="ECO:0000256" key="3">
    <source>
        <dbReference type="ARBA" id="ARBA00022448"/>
    </source>
</evidence>
<evidence type="ECO:0000313" key="7">
    <source>
        <dbReference type="Proteomes" id="UP000615455"/>
    </source>
</evidence>
<comment type="subcellular location">
    <subcellularLocation>
        <location evidence="1">Cell envelope</location>
    </subcellularLocation>
</comment>
<protein>
    <submittedName>
        <fullName evidence="6">Lipoprotein</fullName>
    </submittedName>
</protein>
<gene>
    <name evidence="6" type="ORF">GCM10008018_68500</name>
</gene>
<dbReference type="Proteomes" id="UP000615455">
    <property type="component" value="Unassembled WGS sequence"/>
</dbReference>
<dbReference type="EMBL" id="BMHE01000073">
    <property type="protein sequence ID" value="GGA13892.1"/>
    <property type="molecule type" value="Genomic_DNA"/>
</dbReference>
<keyword evidence="6" id="KW-0449">Lipoprotein</keyword>
<comment type="similarity">
    <text evidence="2">Belongs to the bacterial solute-binding protein 1 family.</text>
</comment>